<dbReference type="InterPro" id="IPR012675">
    <property type="entry name" value="Beta-grasp_dom_sf"/>
</dbReference>
<protein>
    <submittedName>
        <fullName evidence="2">Uncharacterized 2Fe-2 and 4Fe-4S clusters-containing protein, contains DUF4445 domain</fullName>
    </submittedName>
</protein>
<evidence type="ECO:0000313" key="2">
    <source>
        <dbReference type="EMBL" id="SFT75312.1"/>
    </source>
</evidence>
<dbReference type="Gene3D" id="3.10.20.30">
    <property type="match status" value="1"/>
</dbReference>
<dbReference type="Pfam" id="PF17651">
    <property type="entry name" value="Raco_middle"/>
    <property type="match status" value="1"/>
</dbReference>
<dbReference type="InterPro" id="IPR036010">
    <property type="entry name" value="2Fe-2S_ferredoxin-like_sf"/>
</dbReference>
<accession>A0A1I7AK46</accession>
<feature type="domain" description="2Fe-2S ferredoxin-type" evidence="1">
    <location>
        <begin position="5"/>
        <end position="109"/>
    </location>
</feature>
<dbReference type="PANTHER" id="PTHR42895:SF2">
    <property type="entry name" value="IRON-SULFUR CLUSTER PROTEIN"/>
    <property type="match status" value="1"/>
</dbReference>
<dbReference type="CDD" id="cd00207">
    <property type="entry name" value="fer2"/>
    <property type="match status" value="1"/>
</dbReference>
<dbReference type="InterPro" id="IPR027980">
    <property type="entry name" value="RACo_C"/>
</dbReference>
<organism evidence="2 3">
    <name type="scientific">Sedimentitalea nanhaiensis</name>
    <dbReference type="NCBI Taxonomy" id="999627"/>
    <lineage>
        <taxon>Bacteria</taxon>
        <taxon>Pseudomonadati</taxon>
        <taxon>Pseudomonadota</taxon>
        <taxon>Alphaproteobacteria</taxon>
        <taxon>Rhodobacterales</taxon>
        <taxon>Paracoccaceae</taxon>
        <taxon>Sedimentitalea</taxon>
    </lineage>
</organism>
<keyword evidence="3" id="KW-1185">Reference proteome</keyword>
<evidence type="ECO:0000259" key="1">
    <source>
        <dbReference type="PROSITE" id="PS51085"/>
    </source>
</evidence>
<dbReference type="EMBL" id="FPAW01000007">
    <property type="protein sequence ID" value="SFT75312.1"/>
    <property type="molecule type" value="Genomic_DNA"/>
</dbReference>
<dbReference type="InterPro" id="IPR042259">
    <property type="entry name" value="Raco-like_middle_sf"/>
</dbReference>
<proteinExistence type="predicted"/>
<dbReference type="Pfam" id="PF17650">
    <property type="entry name" value="RACo_linker"/>
    <property type="match status" value="1"/>
</dbReference>
<dbReference type="AlphaFoldDB" id="A0A1I7AK46"/>
<dbReference type="InterPro" id="IPR052911">
    <property type="entry name" value="Corrinoid_activation_enz"/>
</dbReference>
<dbReference type="GO" id="GO:0051536">
    <property type="term" value="F:iron-sulfur cluster binding"/>
    <property type="evidence" value="ECO:0007669"/>
    <property type="project" value="InterPro"/>
</dbReference>
<reference evidence="2 3" key="1">
    <citation type="submission" date="2016-10" db="EMBL/GenBank/DDBJ databases">
        <authorList>
            <person name="de Groot N.N."/>
        </authorList>
    </citation>
    <scope>NUCLEOTIDE SEQUENCE [LARGE SCALE GENOMIC DNA]</scope>
    <source>
        <strain evidence="2 3">CGMCC 1.10959</strain>
    </source>
</reference>
<name>A0A1I7AK46_9RHOB</name>
<dbReference type="OrthoDB" id="9810588at2"/>
<dbReference type="Pfam" id="PF14574">
    <property type="entry name" value="RACo_C_ter"/>
    <property type="match status" value="1"/>
</dbReference>
<dbReference type="Gene3D" id="3.10.20.880">
    <property type="match status" value="1"/>
</dbReference>
<dbReference type="eggNOG" id="COG0633">
    <property type="taxonomic scope" value="Bacteria"/>
</dbReference>
<sequence length="680" mass="72568">MANDPLVVFTPSGKRGRFPVGTPILTAARQLGVDLDSVCGGRGICSKCQITPSYGEFPKHGVTAAADALSDWNAVEERYKSKRGMIEGRRLGCQAQVRGDVVIDVPPESQVHKQVVRKRAEAREIVMNPAVKLFYVEVVEPDMHDPSGDLERLRGALADQWQLSDLQIDLTTLQSLQPALRKGGWKVTCAVHLGSRAYRPRIMQVWPGFHDASIYGLAVDLGSTTIAAHLCDLQSGDVVASSGIMNPQIRYGEDLMSRVSYSMMNKGGADEMTAAVRAGMNALFDQIAGEAEIAKTDILDAVFVCNPVMHHLFLGIDPFELGQAPFALATSDSLNLTAAELDLQLHPSARVYLLPCIAGHVGADAAAVALSEAPEKSDDLVLVVDVGTNAELLLGNRDKVLACSSPTGPAFEGAQISSGQRAAPGAIERVEIDPVTKDPRFKVIGSDLWSTEDGFAEAIATTGITGICGSGIIEMVAEMRLAGILDGPGLIGSPAQTGTDRCILDGRTYSYLVWDGTADGGPRITVTNRDIREIQMAKAALYSGARLLMDKFGVDKVDRIVLAGAFGAHISPKHAMVLGMIPDAPLDKVTSAGNAAGTGARIALLNQSAREEIEATVRAIHKVETAIEPRFQEHFVNASNIPNAVEPFPILNSIVTLPEVNFNQGSGDTEGGGRRRRRRG</sequence>
<dbReference type="PROSITE" id="PS51085">
    <property type="entry name" value="2FE2S_FER_2"/>
    <property type="match status" value="1"/>
</dbReference>
<dbReference type="STRING" id="999627.SAMN05216236_10712"/>
<dbReference type="PANTHER" id="PTHR42895">
    <property type="entry name" value="IRON-SULFUR CLUSTER-BINDING PROTEIN-RELATED"/>
    <property type="match status" value="1"/>
</dbReference>
<dbReference type="InterPro" id="IPR040506">
    <property type="entry name" value="RACo_linker"/>
</dbReference>
<dbReference type="eggNOG" id="COG3894">
    <property type="taxonomic scope" value="Bacteria"/>
</dbReference>
<gene>
    <name evidence="2" type="ORF">SAMN05216236_10712</name>
</gene>
<dbReference type="Gene3D" id="3.30.420.480">
    <property type="entry name" value="Domain of unknown function (DUF4445)"/>
    <property type="match status" value="1"/>
</dbReference>
<evidence type="ECO:0000313" key="3">
    <source>
        <dbReference type="Proteomes" id="UP000182466"/>
    </source>
</evidence>
<dbReference type="Proteomes" id="UP000182466">
    <property type="component" value="Unassembled WGS sequence"/>
</dbReference>
<dbReference type="RefSeq" id="WP_027260756.1">
    <property type="nucleotide sequence ID" value="NZ_FPAW01000007.1"/>
</dbReference>
<dbReference type="InterPro" id="IPR001041">
    <property type="entry name" value="2Fe-2S_ferredoxin-type"/>
</dbReference>
<dbReference type="SUPFAM" id="SSF54292">
    <property type="entry name" value="2Fe-2S ferredoxin-like"/>
    <property type="match status" value="1"/>
</dbReference>
<dbReference type="InterPro" id="IPR041414">
    <property type="entry name" value="Raco-like_middle"/>
</dbReference>